<organism evidence="1 2">
    <name type="scientific">Racocetra fulgida</name>
    <dbReference type="NCBI Taxonomy" id="60492"/>
    <lineage>
        <taxon>Eukaryota</taxon>
        <taxon>Fungi</taxon>
        <taxon>Fungi incertae sedis</taxon>
        <taxon>Mucoromycota</taxon>
        <taxon>Glomeromycotina</taxon>
        <taxon>Glomeromycetes</taxon>
        <taxon>Diversisporales</taxon>
        <taxon>Gigasporaceae</taxon>
        <taxon>Racocetra</taxon>
    </lineage>
</organism>
<dbReference type="EMBL" id="CAJVPZ010004689">
    <property type="protein sequence ID" value="CAG8550286.1"/>
    <property type="molecule type" value="Genomic_DNA"/>
</dbReference>
<dbReference type="AlphaFoldDB" id="A0A9N9B1W4"/>
<sequence length="104" mass="12091">MTIQKVMEFDSRLKISDECVLQNIPKDQFKKCKIKPEVSNIWNSDTDENHEDIIKLNKPHVNNNSIIRDARTDLRKILAKALFGTPPNRNESLYKKEEALTQVP</sequence>
<protein>
    <submittedName>
        <fullName evidence="1">19954_t:CDS:1</fullName>
    </submittedName>
</protein>
<reference evidence="1" key="1">
    <citation type="submission" date="2021-06" db="EMBL/GenBank/DDBJ databases">
        <authorList>
            <person name="Kallberg Y."/>
            <person name="Tangrot J."/>
            <person name="Rosling A."/>
        </authorList>
    </citation>
    <scope>NUCLEOTIDE SEQUENCE</scope>
    <source>
        <strain evidence="1">IN212</strain>
    </source>
</reference>
<dbReference type="Proteomes" id="UP000789396">
    <property type="component" value="Unassembled WGS sequence"/>
</dbReference>
<accession>A0A9N9B1W4</accession>
<evidence type="ECO:0000313" key="1">
    <source>
        <dbReference type="EMBL" id="CAG8550286.1"/>
    </source>
</evidence>
<keyword evidence="2" id="KW-1185">Reference proteome</keyword>
<name>A0A9N9B1W4_9GLOM</name>
<proteinExistence type="predicted"/>
<gene>
    <name evidence="1" type="ORF">RFULGI_LOCUS4621</name>
</gene>
<evidence type="ECO:0000313" key="2">
    <source>
        <dbReference type="Proteomes" id="UP000789396"/>
    </source>
</evidence>
<comment type="caution">
    <text evidence="1">The sequence shown here is derived from an EMBL/GenBank/DDBJ whole genome shotgun (WGS) entry which is preliminary data.</text>
</comment>